<reference evidence="3 4" key="1">
    <citation type="journal article" date="2017" name="PLoS Biol.">
        <title>The sea cucumber genome provides insights into morphological evolution and visceral regeneration.</title>
        <authorList>
            <person name="Zhang X."/>
            <person name="Sun L."/>
            <person name="Yuan J."/>
            <person name="Sun Y."/>
            <person name="Gao Y."/>
            <person name="Zhang L."/>
            <person name="Li S."/>
            <person name="Dai H."/>
            <person name="Hamel J.F."/>
            <person name="Liu C."/>
            <person name="Yu Y."/>
            <person name="Liu S."/>
            <person name="Lin W."/>
            <person name="Guo K."/>
            <person name="Jin S."/>
            <person name="Xu P."/>
            <person name="Storey K.B."/>
            <person name="Huan P."/>
            <person name="Zhang T."/>
            <person name="Zhou Y."/>
            <person name="Zhang J."/>
            <person name="Lin C."/>
            <person name="Li X."/>
            <person name="Xing L."/>
            <person name="Huo D."/>
            <person name="Sun M."/>
            <person name="Wang L."/>
            <person name="Mercier A."/>
            <person name="Li F."/>
            <person name="Yang H."/>
            <person name="Xiang J."/>
        </authorList>
    </citation>
    <scope>NUCLEOTIDE SEQUENCE [LARGE SCALE GENOMIC DNA]</scope>
    <source>
        <strain evidence="3">Shaxun</strain>
        <tissue evidence="3">Muscle</tissue>
    </source>
</reference>
<gene>
    <name evidence="3" type="ORF">BSL78_05572</name>
</gene>
<dbReference type="STRING" id="307972.A0A2G8LB63"/>
<dbReference type="PROSITE" id="PS50011">
    <property type="entry name" value="PROTEIN_KINASE_DOM"/>
    <property type="match status" value="1"/>
</dbReference>
<proteinExistence type="predicted"/>
<feature type="compositionally biased region" description="Basic and acidic residues" evidence="1">
    <location>
        <begin position="16"/>
        <end position="26"/>
    </location>
</feature>
<dbReference type="GO" id="GO:0005524">
    <property type="term" value="F:ATP binding"/>
    <property type="evidence" value="ECO:0007669"/>
    <property type="project" value="InterPro"/>
</dbReference>
<feature type="domain" description="Protein kinase" evidence="2">
    <location>
        <begin position="1"/>
        <end position="199"/>
    </location>
</feature>
<dbReference type="Pfam" id="PF00069">
    <property type="entry name" value="Pkinase"/>
    <property type="match status" value="1"/>
</dbReference>
<keyword evidence="4" id="KW-1185">Reference proteome</keyword>
<organism evidence="3 4">
    <name type="scientific">Stichopus japonicus</name>
    <name type="common">Sea cucumber</name>
    <dbReference type="NCBI Taxonomy" id="307972"/>
    <lineage>
        <taxon>Eukaryota</taxon>
        <taxon>Metazoa</taxon>
        <taxon>Echinodermata</taxon>
        <taxon>Eleutherozoa</taxon>
        <taxon>Echinozoa</taxon>
        <taxon>Holothuroidea</taxon>
        <taxon>Aspidochirotacea</taxon>
        <taxon>Aspidochirotida</taxon>
        <taxon>Stichopodidae</taxon>
        <taxon>Apostichopus</taxon>
    </lineage>
</organism>
<name>A0A2G8LB63_STIJA</name>
<keyword evidence="3" id="KW-0418">Kinase</keyword>
<evidence type="ECO:0000256" key="1">
    <source>
        <dbReference type="SAM" id="MobiDB-lite"/>
    </source>
</evidence>
<dbReference type="GO" id="GO:0004672">
    <property type="term" value="F:protein kinase activity"/>
    <property type="evidence" value="ECO:0007669"/>
    <property type="project" value="InterPro"/>
</dbReference>
<protein>
    <submittedName>
        <fullName evidence="3">Putative ribosomal protein S6 kinase delta-1</fullName>
    </submittedName>
</protein>
<dbReference type="Gene3D" id="1.10.510.10">
    <property type="entry name" value="Transferase(Phosphotransferase) domain 1"/>
    <property type="match status" value="1"/>
</dbReference>
<dbReference type="EMBL" id="MRZV01000140">
    <property type="protein sequence ID" value="PIK57508.1"/>
    <property type="molecule type" value="Genomic_DNA"/>
</dbReference>
<dbReference type="PANTHER" id="PTHR15508">
    <property type="entry name" value="RIBOSOMAL PROTEIN S6 KINASE"/>
    <property type="match status" value="1"/>
</dbReference>
<dbReference type="PANTHER" id="PTHR15508:SF8">
    <property type="entry name" value="LD24550P"/>
    <property type="match status" value="1"/>
</dbReference>
<dbReference type="Proteomes" id="UP000230750">
    <property type="component" value="Unassembled WGS sequence"/>
</dbReference>
<dbReference type="InterPro" id="IPR000719">
    <property type="entry name" value="Prot_kinase_dom"/>
</dbReference>
<evidence type="ECO:0000313" key="4">
    <source>
        <dbReference type="Proteomes" id="UP000230750"/>
    </source>
</evidence>
<dbReference type="SUPFAM" id="SSF56112">
    <property type="entry name" value="Protein kinase-like (PK-like)"/>
    <property type="match status" value="1"/>
</dbReference>
<evidence type="ECO:0000313" key="3">
    <source>
        <dbReference type="EMBL" id="PIK57508.1"/>
    </source>
</evidence>
<feature type="compositionally biased region" description="Polar residues" evidence="1">
    <location>
        <begin position="1"/>
        <end position="12"/>
    </location>
</feature>
<dbReference type="InterPro" id="IPR051866">
    <property type="entry name" value="Intracell_Sig-Traffick_Protein"/>
</dbReference>
<dbReference type="OrthoDB" id="1278353at2759"/>
<accession>A0A2G8LB63</accession>
<dbReference type="InterPro" id="IPR011009">
    <property type="entry name" value="Kinase-like_dom_sf"/>
</dbReference>
<dbReference type="AlphaFoldDB" id="A0A2G8LB63"/>
<sequence length="209" mass="23042">MDNKTLHGTQTDVNDDSNKANVETESKNISSPTAKDEERSLTTTTRTATSGDRRDKRLPSLSSLFSYLDDIRRQQGKIHLPESCIRIWAAEIVVAVASLHACGIICRDFYVAPEVQGLQPLTSACDWWSFGVLLFELLVGKSLHSCHPCGISTHTELSIPTHVSSEGGSLLKQLIQPIPHERLGAGRSGVDEIRSHPFFTGVDWYTVRG</sequence>
<dbReference type="SMART" id="SM00220">
    <property type="entry name" value="S_TKc"/>
    <property type="match status" value="1"/>
</dbReference>
<comment type="caution">
    <text evidence="3">The sequence shown here is derived from an EMBL/GenBank/DDBJ whole genome shotgun (WGS) entry which is preliminary data.</text>
</comment>
<evidence type="ECO:0000259" key="2">
    <source>
        <dbReference type="PROSITE" id="PS50011"/>
    </source>
</evidence>
<keyword evidence="3" id="KW-0808">Transferase</keyword>
<feature type="region of interest" description="Disordered" evidence="1">
    <location>
        <begin position="1"/>
        <end position="55"/>
    </location>
</feature>